<dbReference type="InterPro" id="IPR052706">
    <property type="entry name" value="Membrane-Transporter-like"/>
</dbReference>
<dbReference type="InterPro" id="IPR036513">
    <property type="entry name" value="STAS_dom_sf"/>
</dbReference>
<keyword evidence="4 5" id="KW-0472">Membrane</keyword>
<dbReference type="Proteomes" id="UP000825933">
    <property type="component" value="Unassembled WGS sequence"/>
</dbReference>
<feature type="transmembrane region" description="Helical" evidence="5">
    <location>
        <begin position="327"/>
        <end position="345"/>
    </location>
</feature>
<evidence type="ECO:0000313" key="7">
    <source>
        <dbReference type="EMBL" id="MBZ2164566.1"/>
    </source>
</evidence>
<evidence type="ECO:0000259" key="6">
    <source>
        <dbReference type="PROSITE" id="PS50801"/>
    </source>
</evidence>
<comment type="subcellular location">
    <subcellularLocation>
        <location evidence="1">Membrane</location>
        <topology evidence="1">Multi-pass membrane protein</topology>
    </subcellularLocation>
</comment>
<feature type="transmembrane region" description="Helical" evidence="5">
    <location>
        <begin position="151"/>
        <end position="169"/>
    </location>
</feature>
<evidence type="ECO:0000256" key="5">
    <source>
        <dbReference type="SAM" id="Phobius"/>
    </source>
</evidence>
<dbReference type="InterPro" id="IPR002645">
    <property type="entry name" value="STAS_dom"/>
</dbReference>
<reference evidence="8" key="1">
    <citation type="journal article" date="2022" name="Microbiol. Resour. Announc.">
        <title>Draft Genome Sequence of a Methanogenic Archaeon from West Spitsbergen Permafrost.</title>
        <authorList>
            <person name="Trubitsyn V."/>
            <person name="Rivkina E."/>
            <person name="Shcherbakova V."/>
        </authorList>
    </citation>
    <scope>NUCLEOTIDE SEQUENCE [LARGE SCALE GENOMIC DNA]</scope>
    <source>
        <strain evidence="8">VT</strain>
    </source>
</reference>
<feature type="transmembrane region" description="Helical" evidence="5">
    <location>
        <begin position="43"/>
        <end position="60"/>
    </location>
</feature>
<evidence type="ECO:0000256" key="2">
    <source>
        <dbReference type="ARBA" id="ARBA00022692"/>
    </source>
</evidence>
<feature type="transmembrane region" description="Helical" evidence="5">
    <location>
        <begin position="229"/>
        <end position="250"/>
    </location>
</feature>
<protein>
    <submittedName>
        <fullName evidence="7">SulP family inorganic anion transporter</fullName>
    </submittedName>
</protein>
<evidence type="ECO:0000256" key="1">
    <source>
        <dbReference type="ARBA" id="ARBA00004141"/>
    </source>
</evidence>
<dbReference type="PANTHER" id="PTHR43310">
    <property type="entry name" value="SULFATE TRANSPORTER YBAR-RELATED"/>
    <property type="match status" value="1"/>
</dbReference>
<organism evidence="7 8">
    <name type="scientific">Methanobacterium spitsbergense</name>
    <dbReference type="NCBI Taxonomy" id="2874285"/>
    <lineage>
        <taxon>Archaea</taxon>
        <taxon>Methanobacteriati</taxon>
        <taxon>Methanobacteriota</taxon>
        <taxon>Methanomada group</taxon>
        <taxon>Methanobacteria</taxon>
        <taxon>Methanobacteriales</taxon>
        <taxon>Methanobacteriaceae</taxon>
        <taxon>Methanobacterium</taxon>
    </lineage>
</organism>
<feature type="transmembrane region" description="Helical" evidence="5">
    <location>
        <begin position="88"/>
        <end position="106"/>
    </location>
</feature>
<sequence length="499" mass="53653">MFLNFKNKIKLNLKDDVLSGITVALALVPEAVAFSIIAHVNPLIGLYTAFIIGLITTMIGGRPGMISGATGSIAVVIVALVVQHGVEYLFAAIILMGLIQIAIGILKLGKFVRLVPHAVMFGFLNGLAILIFVAQFAQFKTGDGSWITGPTLWIMLGFVALTMAIIYLLPKVTKAVPAALTAIVVVSAITIIFQISTKTVGDITSIAGGFPAFHIPLVPLNLETLQIILPYSIIMALVGLIESLLTLNIIDEMTETRGRGNKESIGQGVANLVCGFFSGMGGCAMVGQSIINITSGGRTRISGIVAALGLLIFILAGSSLVEKIPMAALVGLMFMVALGTFEWTSLKIFKKVPRIDVVVMVTVTSITAIFNNLALAVIVGVVISALVFAWESGKRINAKVTVDENQVKHYKISGPLFFGSVTTFKDIFDYSNDPDEIIIDFSKSTVRDHSAIEALNTVTERYAKLDKKVHLKHLSQDCRLILDNASEIIDINHWEDRSL</sequence>
<feature type="transmembrane region" description="Helical" evidence="5">
    <location>
        <begin position="357"/>
        <end position="390"/>
    </location>
</feature>
<evidence type="ECO:0000256" key="3">
    <source>
        <dbReference type="ARBA" id="ARBA00022989"/>
    </source>
</evidence>
<dbReference type="PANTHER" id="PTHR43310:SF1">
    <property type="entry name" value="SULFATE TRANSPORTER YBAR-RELATED"/>
    <property type="match status" value="1"/>
</dbReference>
<dbReference type="Pfam" id="PF00916">
    <property type="entry name" value="Sulfate_transp"/>
    <property type="match status" value="1"/>
</dbReference>
<comment type="caution">
    <text evidence="7">The sequence shown here is derived from an EMBL/GenBank/DDBJ whole genome shotgun (WGS) entry which is preliminary data.</text>
</comment>
<gene>
    <name evidence="7" type="ORF">K8N75_00660</name>
</gene>
<feature type="transmembrane region" description="Helical" evidence="5">
    <location>
        <begin position="118"/>
        <end position="139"/>
    </location>
</feature>
<dbReference type="GO" id="GO:0016020">
    <property type="term" value="C:membrane"/>
    <property type="evidence" value="ECO:0007669"/>
    <property type="project" value="UniProtKB-SubCell"/>
</dbReference>
<dbReference type="EMBL" id="JAIOUQ010000002">
    <property type="protein sequence ID" value="MBZ2164566.1"/>
    <property type="molecule type" value="Genomic_DNA"/>
</dbReference>
<keyword evidence="8" id="KW-1185">Reference proteome</keyword>
<feature type="transmembrane region" description="Helical" evidence="5">
    <location>
        <begin position="65"/>
        <end position="82"/>
    </location>
</feature>
<keyword evidence="2 5" id="KW-0812">Transmembrane</keyword>
<feature type="domain" description="STAS" evidence="6">
    <location>
        <begin position="410"/>
        <end position="471"/>
    </location>
</feature>
<dbReference type="CDD" id="cd07042">
    <property type="entry name" value="STAS_SulP_like_sulfate_transporter"/>
    <property type="match status" value="1"/>
</dbReference>
<dbReference type="SUPFAM" id="SSF52091">
    <property type="entry name" value="SpoIIaa-like"/>
    <property type="match status" value="1"/>
</dbReference>
<feature type="transmembrane region" description="Helical" evidence="5">
    <location>
        <begin position="270"/>
        <end position="291"/>
    </location>
</feature>
<feature type="transmembrane region" description="Helical" evidence="5">
    <location>
        <begin position="176"/>
        <end position="197"/>
    </location>
</feature>
<dbReference type="Pfam" id="PF01740">
    <property type="entry name" value="STAS"/>
    <property type="match status" value="1"/>
</dbReference>
<evidence type="ECO:0000256" key="4">
    <source>
        <dbReference type="ARBA" id="ARBA00023136"/>
    </source>
</evidence>
<proteinExistence type="predicted"/>
<dbReference type="PROSITE" id="PS50801">
    <property type="entry name" value="STAS"/>
    <property type="match status" value="1"/>
</dbReference>
<name>A0A8T5URH1_9EURY</name>
<dbReference type="AlphaFoldDB" id="A0A8T5URH1"/>
<accession>A0A8T5URH1</accession>
<dbReference type="Gene3D" id="3.30.750.24">
    <property type="entry name" value="STAS domain"/>
    <property type="match status" value="1"/>
</dbReference>
<dbReference type="InterPro" id="IPR011547">
    <property type="entry name" value="SLC26A/SulP_dom"/>
</dbReference>
<feature type="transmembrane region" description="Helical" evidence="5">
    <location>
        <begin position="303"/>
        <end position="321"/>
    </location>
</feature>
<dbReference type="RefSeq" id="WP_223790249.1">
    <property type="nucleotide sequence ID" value="NZ_JAIOUQ010000002.1"/>
</dbReference>
<evidence type="ECO:0000313" key="8">
    <source>
        <dbReference type="Proteomes" id="UP000825933"/>
    </source>
</evidence>
<keyword evidence="3 5" id="KW-1133">Transmembrane helix</keyword>